<keyword evidence="7" id="KW-0732">Signal</keyword>
<dbReference type="GO" id="GO:0004519">
    <property type="term" value="F:endonuclease activity"/>
    <property type="evidence" value="ECO:0007669"/>
    <property type="project" value="UniProtKB-KW"/>
</dbReference>
<evidence type="ECO:0000256" key="4">
    <source>
        <dbReference type="ARBA" id="ARBA00022801"/>
    </source>
</evidence>
<dbReference type="PANTHER" id="PTHR33146">
    <property type="entry name" value="ENDONUCLEASE 4"/>
    <property type="match status" value="1"/>
</dbReference>
<dbReference type="STRING" id="265719.SAMN04488509_10193"/>
<proteinExistence type="predicted"/>
<keyword evidence="5" id="KW-1015">Disulfide bond</keyword>
<dbReference type="PANTHER" id="PTHR33146:SF26">
    <property type="entry name" value="ENDONUCLEASE 4"/>
    <property type="match status" value="1"/>
</dbReference>
<sequence>MLSAFRLTVTLILLGLAAPPDAAAWNFKGHQTIGELAEQQLSAPALAAVRELLKNEPSNSLAAVSTWPDEVRSEEAWRHTARWHFVNFPEGDCRYRPRRDCADGQCIVAALEAQRAVLRNASSPRGQRSEALKFVTHLVGDIHQPLHAGYGFDRGGNDTQIRFNRMGSNLHALWDGMLVDTLELDRPALVQRLSRETLPEDGGVGRGAAARWAEQSCALIESARIYPEKRFIDRSYVERSRPVAEAQMRLAAARLAAVLEADLGR</sequence>
<dbReference type="CDD" id="cd11010">
    <property type="entry name" value="S1-P1_nuclease"/>
    <property type="match status" value="1"/>
</dbReference>
<dbReference type="InterPro" id="IPR008947">
    <property type="entry name" value="PLipase_C/P1_nuclease_dom_sf"/>
</dbReference>
<evidence type="ECO:0000313" key="8">
    <source>
        <dbReference type="EMBL" id="SDD07956.1"/>
    </source>
</evidence>
<gene>
    <name evidence="8" type="ORF">SAMN04488509_10193</name>
</gene>
<dbReference type="Gene3D" id="1.10.575.10">
    <property type="entry name" value="P1 Nuclease"/>
    <property type="match status" value="1"/>
</dbReference>
<evidence type="ECO:0000256" key="2">
    <source>
        <dbReference type="ARBA" id="ARBA00022723"/>
    </source>
</evidence>
<protein>
    <submittedName>
        <fullName evidence="8">S1/P1 Nuclease</fullName>
    </submittedName>
</protein>
<dbReference type="RefSeq" id="WP_091237559.1">
    <property type="nucleotide sequence ID" value="NZ_FNAG01000001.1"/>
</dbReference>
<organism evidence="8 9">
    <name type="scientific">Aquimonas voraii</name>
    <dbReference type="NCBI Taxonomy" id="265719"/>
    <lineage>
        <taxon>Bacteria</taxon>
        <taxon>Pseudomonadati</taxon>
        <taxon>Pseudomonadota</taxon>
        <taxon>Gammaproteobacteria</taxon>
        <taxon>Lysobacterales</taxon>
        <taxon>Lysobacteraceae</taxon>
        <taxon>Aquimonas</taxon>
    </lineage>
</organism>
<dbReference type="OrthoDB" id="267579at2"/>
<feature type="chain" id="PRO_5011786694" evidence="7">
    <location>
        <begin position="23"/>
        <end position="265"/>
    </location>
</feature>
<keyword evidence="6" id="KW-0325">Glycoprotein</keyword>
<dbReference type="Pfam" id="PF02265">
    <property type="entry name" value="S1-P1_nuclease"/>
    <property type="match status" value="1"/>
</dbReference>
<dbReference type="EMBL" id="FNAG01000001">
    <property type="protein sequence ID" value="SDD07956.1"/>
    <property type="molecule type" value="Genomic_DNA"/>
</dbReference>
<dbReference type="Proteomes" id="UP000199603">
    <property type="component" value="Unassembled WGS sequence"/>
</dbReference>
<feature type="signal peptide" evidence="7">
    <location>
        <begin position="1"/>
        <end position="22"/>
    </location>
</feature>
<keyword evidence="2" id="KW-0479">Metal-binding</keyword>
<keyword evidence="1" id="KW-0540">Nuclease</keyword>
<dbReference type="GO" id="GO:0046872">
    <property type="term" value="F:metal ion binding"/>
    <property type="evidence" value="ECO:0007669"/>
    <property type="project" value="UniProtKB-KW"/>
</dbReference>
<evidence type="ECO:0000256" key="5">
    <source>
        <dbReference type="ARBA" id="ARBA00023157"/>
    </source>
</evidence>
<evidence type="ECO:0000313" key="9">
    <source>
        <dbReference type="Proteomes" id="UP000199603"/>
    </source>
</evidence>
<evidence type="ECO:0000256" key="7">
    <source>
        <dbReference type="SAM" id="SignalP"/>
    </source>
</evidence>
<dbReference type="GO" id="GO:0003676">
    <property type="term" value="F:nucleic acid binding"/>
    <property type="evidence" value="ECO:0007669"/>
    <property type="project" value="InterPro"/>
</dbReference>
<name>A0A1G6RVJ8_9GAMM</name>
<reference evidence="8 9" key="1">
    <citation type="submission" date="2016-10" db="EMBL/GenBank/DDBJ databases">
        <authorList>
            <person name="de Groot N.N."/>
        </authorList>
    </citation>
    <scope>NUCLEOTIDE SEQUENCE [LARGE SCALE GENOMIC DNA]</scope>
    <source>
        <strain evidence="8 9">DSM 16957</strain>
    </source>
</reference>
<keyword evidence="9" id="KW-1185">Reference proteome</keyword>
<keyword evidence="4" id="KW-0378">Hydrolase</keyword>
<dbReference type="GO" id="GO:0006308">
    <property type="term" value="P:DNA catabolic process"/>
    <property type="evidence" value="ECO:0007669"/>
    <property type="project" value="InterPro"/>
</dbReference>
<dbReference type="GO" id="GO:0016788">
    <property type="term" value="F:hydrolase activity, acting on ester bonds"/>
    <property type="evidence" value="ECO:0007669"/>
    <property type="project" value="InterPro"/>
</dbReference>
<evidence type="ECO:0000256" key="3">
    <source>
        <dbReference type="ARBA" id="ARBA00022759"/>
    </source>
</evidence>
<dbReference type="AlphaFoldDB" id="A0A1G6RVJ8"/>
<keyword evidence="3" id="KW-0255">Endonuclease</keyword>
<evidence type="ECO:0000256" key="6">
    <source>
        <dbReference type="ARBA" id="ARBA00023180"/>
    </source>
</evidence>
<accession>A0A1G6RVJ8</accession>
<dbReference type="InterPro" id="IPR003154">
    <property type="entry name" value="S1/P1nuclease"/>
</dbReference>
<evidence type="ECO:0000256" key="1">
    <source>
        <dbReference type="ARBA" id="ARBA00022722"/>
    </source>
</evidence>
<dbReference type="SUPFAM" id="SSF48537">
    <property type="entry name" value="Phospholipase C/P1 nuclease"/>
    <property type="match status" value="1"/>
</dbReference>